<dbReference type="PANTHER" id="PTHR48098:SF1">
    <property type="entry name" value="DIACYLGLYCEROL ACYLTRANSFERASE_MYCOLYLTRANSFERASE AG85A"/>
    <property type="match status" value="1"/>
</dbReference>
<dbReference type="Gene3D" id="3.40.50.1820">
    <property type="entry name" value="alpha/beta hydrolase"/>
    <property type="match status" value="1"/>
</dbReference>
<dbReference type="SUPFAM" id="SSF53474">
    <property type="entry name" value="alpha/beta-Hydrolases"/>
    <property type="match status" value="1"/>
</dbReference>
<dbReference type="AlphaFoldDB" id="A0A0P9CQK5"/>
<dbReference type="Pfam" id="PF00756">
    <property type="entry name" value="Esterase"/>
    <property type="match status" value="1"/>
</dbReference>
<name>A0A0P9CQK5_9CHLR</name>
<evidence type="ECO:0000313" key="2">
    <source>
        <dbReference type="Proteomes" id="UP000050509"/>
    </source>
</evidence>
<proteinExistence type="predicted"/>
<gene>
    <name evidence="1" type="ORF">SE17_40980</name>
</gene>
<dbReference type="InterPro" id="IPR029058">
    <property type="entry name" value="AB_hydrolase_fold"/>
</dbReference>
<protein>
    <submittedName>
        <fullName evidence="1">Esterase</fullName>
    </submittedName>
</protein>
<dbReference type="InterPro" id="IPR000801">
    <property type="entry name" value="Esterase-like"/>
</dbReference>
<feature type="non-terminal residue" evidence="1">
    <location>
        <position position="1"/>
    </location>
</feature>
<organism evidence="1 2">
    <name type="scientific">Kouleothrix aurantiaca</name>
    <dbReference type="NCBI Taxonomy" id="186479"/>
    <lineage>
        <taxon>Bacteria</taxon>
        <taxon>Bacillati</taxon>
        <taxon>Chloroflexota</taxon>
        <taxon>Chloroflexia</taxon>
        <taxon>Chloroflexales</taxon>
        <taxon>Roseiflexineae</taxon>
        <taxon>Roseiflexaceae</taxon>
        <taxon>Kouleothrix</taxon>
    </lineage>
</organism>
<reference evidence="1 2" key="1">
    <citation type="submission" date="2015-09" db="EMBL/GenBank/DDBJ databases">
        <title>Draft genome sequence of Kouleothrix aurantiaca JCM 19913.</title>
        <authorList>
            <person name="Hemp J."/>
        </authorList>
    </citation>
    <scope>NUCLEOTIDE SEQUENCE [LARGE SCALE GENOMIC DNA]</scope>
    <source>
        <strain evidence="1 2">COM-B</strain>
    </source>
</reference>
<accession>A0A0P9CQK5</accession>
<feature type="non-terminal residue" evidence="1">
    <location>
        <position position="235"/>
    </location>
</feature>
<dbReference type="InterPro" id="IPR050583">
    <property type="entry name" value="Mycobacterial_A85_antigen"/>
</dbReference>
<dbReference type="Proteomes" id="UP000050509">
    <property type="component" value="Unassembled WGS sequence"/>
</dbReference>
<keyword evidence="2" id="KW-1185">Reference proteome</keyword>
<dbReference type="PANTHER" id="PTHR48098">
    <property type="entry name" value="ENTEROCHELIN ESTERASE-RELATED"/>
    <property type="match status" value="1"/>
</dbReference>
<dbReference type="GO" id="GO:0016747">
    <property type="term" value="F:acyltransferase activity, transferring groups other than amino-acyl groups"/>
    <property type="evidence" value="ECO:0007669"/>
    <property type="project" value="TreeGrafter"/>
</dbReference>
<evidence type="ECO:0000313" key="1">
    <source>
        <dbReference type="EMBL" id="KPV47897.1"/>
    </source>
</evidence>
<comment type="caution">
    <text evidence="1">The sequence shown here is derived from an EMBL/GenBank/DDBJ whole genome shotgun (WGS) entry which is preliminary data.</text>
</comment>
<dbReference type="EMBL" id="LJCR01003127">
    <property type="protein sequence ID" value="KPV47897.1"/>
    <property type="molecule type" value="Genomic_DNA"/>
</dbReference>
<sequence>REWLNTKEDQSRGSTNVVDVYLRLRAVGQPDPLVLVFPGLASDDNTVPSVLLNMAAPERANGAPGIGSGRFADFFFEELLPFIDAEFPTYGGRARGLLGFSLGGAMAIAAAARRTELFAAAGAYDGTFLYAVDRGRRVRATDSVIRNPMFDAAFGVPRDTHLIAQGSPANLILRGDATALAGVTWLIGYGPERNEPWQANYYRGEHLVACLAARGIDNAPPHTQFADGDHTWRTA</sequence>